<reference evidence="1" key="1">
    <citation type="submission" date="2020-09" db="EMBL/GenBank/DDBJ databases">
        <title>Genome-Enabled Discovery of Anthraquinone Biosynthesis in Senna tora.</title>
        <authorList>
            <person name="Kang S.-H."/>
            <person name="Pandey R.P."/>
            <person name="Lee C.-M."/>
            <person name="Sim J.-S."/>
            <person name="Jeong J.-T."/>
            <person name="Choi B.-S."/>
            <person name="Jung M."/>
            <person name="Ginzburg D."/>
            <person name="Zhao K."/>
            <person name="Won S.Y."/>
            <person name="Oh T.-J."/>
            <person name="Yu Y."/>
            <person name="Kim N.-H."/>
            <person name="Lee O.R."/>
            <person name="Lee T.-H."/>
            <person name="Bashyal P."/>
            <person name="Kim T.-S."/>
            <person name="Lee W.-H."/>
            <person name="Kawkins C."/>
            <person name="Kim C.-K."/>
            <person name="Kim J.S."/>
            <person name="Ahn B.O."/>
            <person name="Rhee S.Y."/>
            <person name="Sohng J.K."/>
        </authorList>
    </citation>
    <scope>NUCLEOTIDE SEQUENCE</scope>
    <source>
        <tissue evidence="1">Leaf</tissue>
    </source>
</reference>
<dbReference type="Proteomes" id="UP000634136">
    <property type="component" value="Unassembled WGS sequence"/>
</dbReference>
<dbReference type="OrthoDB" id="603047at2759"/>
<keyword evidence="2" id="KW-1185">Reference proteome</keyword>
<comment type="caution">
    <text evidence="1">The sequence shown here is derived from an EMBL/GenBank/DDBJ whole genome shotgun (WGS) entry which is preliminary data.</text>
</comment>
<dbReference type="EMBL" id="JAAIUW010000004">
    <property type="protein sequence ID" value="KAF7834155.1"/>
    <property type="molecule type" value="Genomic_DNA"/>
</dbReference>
<sequence>MKMEVQIDRTSSIEREPRTLSMRQMQAARDLAIYVLNTNTIEEANAIFTQGLEPVVSVAWDTRMMGIMDEEGEELNKDAAAIASTFRDIVSAPF</sequence>
<name>A0A834WWN2_9FABA</name>
<dbReference type="PANTHER" id="PTHR34808">
    <property type="entry name" value="EXPRESSED PROTEIN"/>
    <property type="match status" value="1"/>
</dbReference>
<organism evidence="1 2">
    <name type="scientific">Senna tora</name>
    <dbReference type="NCBI Taxonomy" id="362788"/>
    <lineage>
        <taxon>Eukaryota</taxon>
        <taxon>Viridiplantae</taxon>
        <taxon>Streptophyta</taxon>
        <taxon>Embryophyta</taxon>
        <taxon>Tracheophyta</taxon>
        <taxon>Spermatophyta</taxon>
        <taxon>Magnoliopsida</taxon>
        <taxon>eudicotyledons</taxon>
        <taxon>Gunneridae</taxon>
        <taxon>Pentapetalae</taxon>
        <taxon>rosids</taxon>
        <taxon>fabids</taxon>
        <taxon>Fabales</taxon>
        <taxon>Fabaceae</taxon>
        <taxon>Caesalpinioideae</taxon>
        <taxon>Cassia clade</taxon>
        <taxon>Senna</taxon>
    </lineage>
</organism>
<dbReference type="PANTHER" id="PTHR34808:SF2">
    <property type="entry name" value="EXPRESSED PROTEIN"/>
    <property type="match status" value="1"/>
</dbReference>
<evidence type="ECO:0000313" key="1">
    <source>
        <dbReference type="EMBL" id="KAF7834155.1"/>
    </source>
</evidence>
<proteinExistence type="predicted"/>
<accession>A0A834WWN2</accession>
<dbReference type="AlphaFoldDB" id="A0A834WWN2"/>
<gene>
    <name evidence="1" type="ORF">G2W53_009014</name>
</gene>
<protein>
    <submittedName>
        <fullName evidence="1">Uncharacterized protein</fullName>
    </submittedName>
</protein>
<evidence type="ECO:0000313" key="2">
    <source>
        <dbReference type="Proteomes" id="UP000634136"/>
    </source>
</evidence>